<dbReference type="PANTHER" id="PTHR43861">
    <property type="entry name" value="TRANS-ACONITATE 2-METHYLTRANSFERASE-RELATED"/>
    <property type="match status" value="1"/>
</dbReference>
<evidence type="ECO:0000313" key="5">
    <source>
        <dbReference type="Proteomes" id="UP000268033"/>
    </source>
</evidence>
<dbReference type="InterPro" id="IPR029063">
    <property type="entry name" value="SAM-dependent_MTases_sf"/>
</dbReference>
<comment type="caution">
    <text evidence="4">The sequence shown here is derived from an EMBL/GenBank/DDBJ whole genome shotgun (WGS) entry which is preliminary data.</text>
</comment>
<dbReference type="Gene3D" id="3.40.50.150">
    <property type="entry name" value="Vaccinia Virus protein VP39"/>
    <property type="match status" value="1"/>
</dbReference>
<evidence type="ECO:0000259" key="3">
    <source>
        <dbReference type="Pfam" id="PF13649"/>
    </source>
</evidence>
<name>A0A3N1P2G0_9GAMM</name>
<dbReference type="STRING" id="584787.GCA_001247655_01416"/>
<protein>
    <submittedName>
        <fullName evidence="4">Methyltransferase family protein</fullName>
    </submittedName>
</protein>
<dbReference type="InterPro" id="IPR041698">
    <property type="entry name" value="Methyltransf_25"/>
</dbReference>
<dbReference type="Pfam" id="PF13649">
    <property type="entry name" value="Methyltransf_25"/>
    <property type="match status" value="1"/>
</dbReference>
<dbReference type="EMBL" id="RJUL01000009">
    <property type="protein sequence ID" value="ROQ22603.1"/>
    <property type="molecule type" value="Genomic_DNA"/>
</dbReference>
<evidence type="ECO:0000313" key="4">
    <source>
        <dbReference type="EMBL" id="ROQ22603.1"/>
    </source>
</evidence>
<dbReference type="GO" id="GO:0008168">
    <property type="term" value="F:methyltransferase activity"/>
    <property type="evidence" value="ECO:0007669"/>
    <property type="project" value="UniProtKB-KW"/>
</dbReference>
<keyword evidence="1 4" id="KW-0489">Methyltransferase</keyword>
<dbReference type="PANTHER" id="PTHR43861:SF1">
    <property type="entry name" value="TRANS-ACONITATE 2-METHYLTRANSFERASE"/>
    <property type="match status" value="1"/>
</dbReference>
<feature type="domain" description="Methyltransferase" evidence="3">
    <location>
        <begin position="46"/>
        <end position="140"/>
    </location>
</feature>
<sequence>MTNVFENQYQARGLQSQRRYPNDALIGFLAGHYFGLPLSERRQIKVLELGCGSGANLWMIAREGFDAHGLDYAPSGLTLCQQVLDDWGVSAELKQGDMTALPYENADFDAIVDVVSMQHLTLEQHRKALAEVQRCLKPGGQFFSFHLGQGSSAFAADAPRLDEVTLADIPAGYPLAGNGQTAFLSANGFKNLACDAGLADVTVDTLVRSYGQQAQHVEYLVLTAAKG</sequence>
<organism evidence="4 5">
    <name type="scientific">Gallaecimonas pentaromativorans</name>
    <dbReference type="NCBI Taxonomy" id="584787"/>
    <lineage>
        <taxon>Bacteria</taxon>
        <taxon>Pseudomonadati</taxon>
        <taxon>Pseudomonadota</taxon>
        <taxon>Gammaproteobacteria</taxon>
        <taxon>Enterobacterales</taxon>
        <taxon>Gallaecimonadaceae</taxon>
        <taxon>Gallaecimonas</taxon>
    </lineage>
</organism>
<dbReference type="OrthoDB" id="9804312at2"/>
<evidence type="ECO:0000256" key="1">
    <source>
        <dbReference type="ARBA" id="ARBA00022603"/>
    </source>
</evidence>
<dbReference type="GO" id="GO:0032259">
    <property type="term" value="P:methylation"/>
    <property type="evidence" value="ECO:0007669"/>
    <property type="project" value="UniProtKB-KW"/>
</dbReference>
<dbReference type="RefSeq" id="WP_050660295.1">
    <property type="nucleotide sequence ID" value="NZ_LFWC01000017.1"/>
</dbReference>
<gene>
    <name evidence="4" type="ORF">EDC28_10989</name>
</gene>
<dbReference type="CDD" id="cd02440">
    <property type="entry name" value="AdoMet_MTases"/>
    <property type="match status" value="1"/>
</dbReference>
<reference evidence="4 5" key="1">
    <citation type="submission" date="2018-11" db="EMBL/GenBank/DDBJ databases">
        <title>Genomic Encyclopedia of Type Strains, Phase IV (KMG-IV): sequencing the most valuable type-strain genomes for metagenomic binning, comparative biology and taxonomic classification.</title>
        <authorList>
            <person name="Goeker M."/>
        </authorList>
    </citation>
    <scope>NUCLEOTIDE SEQUENCE [LARGE SCALE GENOMIC DNA]</scope>
    <source>
        <strain evidence="4 5">DSM 21945</strain>
    </source>
</reference>
<dbReference type="SUPFAM" id="SSF53335">
    <property type="entry name" value="S-adenosyl-L-methionine-dependent methyltransferases"/>
    <property type="match status" value="1"/>
</dbReference>
<dbReference type="AlphaFoldDB" id="A0A3N1P2G0"/>
<evidence type="ECO:0000256" key="2">
    <source>
        <dbReference type="ARBA" id="ARBA00022679"/>
    </source>
</evidence>
<dbReference type="Proteomes" id="UP000268033">
    <property type="component" value="Unassembled WGS sequence"/>
</dbReference>
<keyword evidence="5" id="KW-1185">Reference proteome</keyword>
<keyword evidence="2 4" id="KW-0808">Transferase</keyword>
<proteinExistence type="predicted"/>
<accession>A0A3N1P2G0</accession>